<keyword evidence="8 13" id="KW-1208">Phospholipid metabolism</keyword>
<comment type="similarity">
    <text evidence="1 13 17">Belongs to the NAD-dependent glycerol-3-phosphate dehydrogenase family.</text>
</comment>
<evidence type="ECO:0000256" key="11">
    <source>
        <dbReference type="ARBA" id="ARBA00069372"/>
    </source>
</evidence>
<evidence type="ECO:0000256" key="17">
    <source>
        <dbReference type="RuleBase" id="RU000437"/>
    </source>
</evidence>
<dbReference type="InterPro" id="IPR006168">
    <property type="entry name" value="G3P_DH_NAD-dep"/>
</dbReference>
<evidence type="ECO:0000256" key="4">
    <source>
        <dbReference type="ARBA" id="ARBA00023002"/>
    </source>
</evidence>
<dbReference type="InterPro" id="IPR008927">
    <property type="entry name" value="6-PGluconate_DH-like_C_sf"/>
</dbReference>
<dbReference type="Proteomes" id="UP000192569">
    <property type="component" value="Chromosome I"/>
</dbReference>
<dbReference type="PRINTS" id="PR00077">
    <property type="entry name" value="GPDHDRGNASE"/>
</dbReference>
<evidence type="ECO:0000256" key="9">
    <source>
        <dbReference type="ARBA" id="ARBA00052716"/>
    </source>
</evidence>
<dbReference type="HAMAP" id="MF_00394">
    <property type="entry name" value="NAD_Glyc3P_dehydrog"/>
    <property type="match status" value="1"/>
</dbReference>
<feature type="binding site" evidence="13">
    <location>
        <position position="252"/>
    </location>
    <ligand>
        <name>sn-glycerol 3-phosphate</name>
        <dbReference type="ChEBI" id="CHEBI:57597"/>
    </ligand>
</feature>
<evidence type="ECO:0000259" key="18">
    <source>
        <dbReference type="Pfam" id="PF01210"/>
    </source>
</evidence>
<comment type="subcellular location">
    <subcellularLocation>
        <location evidence="13">Cytoplasm</location>
    </subcellularLocation>
</comment>
<feature type="binding site" evidence="13">
    <location>
        <position position="13"/>
    </location>
    <ligand>
        <name>NADPH</name>
        <dbReference type="ChEBI" id="CHEBI:57783"/>
    </ligand>
</feature>
<evidence type="ECO:0000256" key="16">
    <source>
        <dbReference type="PIRSR" id="PIRSR000114-3"/>
    </source>
</evidence>
<dbReference type="GO" id="GO:0006650">
    <property type="term" value="P:glycerophospholipid metabolic process"/>
    <property type="evidence" value="ECO:0007669"/>
    <property type="project" value="UniProtKB-UniRule"/>
</dbReference>
<reference evidence="20 21" key="1">
    <citation type="submission" date="2017-04" db="EMBL/GenBank/DDBJ databases">
        <authorList>
            <person name="Afonso C.L."/>
            <person name="Miller P.J."/>
            <person name="Scott M.A."/>
            <person name="Spackman E."/>
            <person name="Goraichik I."/>
            <person name="Dimitrov K.M."/>
            <person name="Suarez D.L."/>
            <person name="Swayne D.E."/>
        </authorList>
    </citation>
    <scope>NUCLEOTIDE SEQUENCE [LARGE SCALE GENOMIC DNA]</scope>
    <source>
        <strain evidence="20 21">ToBE</strain>
    </source>
</reference>
<keyword evidence="13" id="KW-0963">Cytoplasm</keyword>
<dbReference type="SUPFAM" id="SSF51735">
    <property type="entry name" value="NAD(P)-binding Rossmann-fold domains"/>
    <property type="match status" value="1"/>
</dbReference>
<dbReference type="PANTHER" id="PTHR11728">
    <property type="entry name" value="GLYCEROL-3-PHOSPHATE DEHYDROGENASE"/>
    <property type="match status" value="1"/>
</dbReference>
<evidence type="ECO:0000313" key="21">
    <source>
        <dbReference type="Proteomes" id="UP000192569"/>
    </source>
</evidence>
<comment type="function">
    <text evidence="13">Catalyzes the reduction of the glycolytic intermediate dihydroxyacetone phosphate (DHAP) to sn-glycerol 3-phosphate (G3P), the key precursor for phospholipid synthesis.</text>
</comment>
<comment type="catalytic activity">
    <reaction evidence="9">
        <text>sn-glycerol 3-phosphate + NADP(+) = dihydroxyacetone phosphate + NADPH + H(+)</text>
        <dbReference type="Rhea" id="RHEA:11096"/>
        <dbReference type="ChEBI" id="CHEBI:15378"/>
        <dbReference type="ChEBI" id="CHEBI:57597"/>
        <dbReference type="ChEBI" id="CHEBI:57642"/>
        <dbReference type="ChEBI" id="CHEBI:57783"/>
        <dbReference type="ChEBI" id="CHEBI:58349"/>
        <dbReference type="EC" id="1.1.1.94"/>
    </reaction>
    <physiologicalReaction direction="right-to-left" evidence="9">
        <dbReference type="Rhea" id="RHEA:11098"/>
    </physiologicalReaction>
</comment>
<feature type="binding site" evidence="13">
    <location>
        <position position="136"/>
    </location>
    <ligand>
        <name>sn-glycerol 3-phosphate</name>
        <dbReference type="ChEBI" id="CHEBI:57597"/>
    </ligand>
</feature>
<dbReference type="GO" id="GO:0046168">
    <property type="term" value="P:glycerol-3-phosphate catabolic process"/>
    <property type="evidence" value="ECO:0007669"/>
    <property type="project" value="InterPro"/>
</dbReference>
<keyword evidence="7 13" id="KW-0594">Phospholipid biosynthesis</keyword>
<accession>A0A1W1VY95</accession>
<evidence type="ECO:0000256" key="13">
    <source>
        <dbReference type="HAMAP-Rule" id="MF_00394"/>
    </source>
</evidence>
<dbReference type="GO" id="GO:0046167">
    <property type="term" value="P:glycerol-3-phosphate biosynthetic process"/>
    <property type="evidence" value="ECO:0007669"/>
    <property type="project" value="UniProtKB-UniRule"/>
</dbReference>
<dbReference type="GO" id="GO:0008654">
    <property type="term" value="P:phospholipid biosynthetic process"/>
    <property type="evidence" value="ECO:0007669"/>
    <property type="project" value="UniProtKB-KW"/>
</dbReference>
<dbReference type="SUPFAM" id="SSF48179">
    <property type="entry name" value="6-phosphogluconate dehydrogenase C-terminal domain-like"/>
    <property type="match status" value="1"/>
</dbReference>
<sequence>MPEKIAVVGAGSWGTALAVLLARKGFKVSLWARRPEFAEMLQKNRENSTYLPGVFLPENIEVKNNMSQVVQGANLVVLSVPSHAVRHTARLLKPLLEEETTVVNTAKGLELDSGLRLSQVLEQEGISTPAVLSGPSHAEEVGRGLPTSVVVTAKKKVVAEYVQEVFMGPSFRVYTNPDLIGVELGGALKNIIALATGMSDGLSLGDNARAALMTRGLAEITRLGMALGANPLTFAGLAGLGDLIVTCCSMYSRNRRAGIELGRGRPLEEVLAGMGMVVEGVPTTAAARKLAQELGIPMPITEEVYQVLYKGKPVRECVSALMERKRTVETGFLGVTWS</sequence>
<dbReference type="OrthoDB" id="9812273at2"/>
<name>A0A1W1VY95_9FIRM</name>
<organism evidence="20 21">
    <name type="scientific">Thermanaeromonas toyohensis ToBE</name>
    <dbReference type="NCBI Taxonomy" id="698762"/>
    <lineage>
        <taxon>Bacteria</taxon>
        <taxon>Bacillati</taxon>
        <taxon>Bacillota</taxon>
        <taxon>Clostridia</taxon>
        <taxon>Neomoorellales</taxon>
        <taxon>Neomoorellaceae</taxon>
        <taxon>Thermanaeromonas</taxon>
    </lineage>
</organism>
<dbReference type="Pfam" id="PF07479">
    <property type="entry name" value="NAD_Gly3P_dh_C"/>
    <property type="match status" value="1"/>
</dbReference>
<keyword evidence="2 13" id="KW-0444">Lipid biosynthesis</keyword>
<evidence type="ECO:0000256" key="14">
    <source>
        <dbReference type="PIRSR" id="PIRSR000114-1"/>
    </source>
</evidence>
<feature type="binding site" evidence="13">
    <location>
        <position position="50"/>
    </location>
    <ligand>
        <name>NADPH</name>
        <dbReference type="ChEBI" id="CHEBI:57783"/>
    </ligand>
</feature>
<dbReference type="GO" id="GO:0051287">
    <property type="term" value="F:NAD binding"/>
    <property type="evidence" value="ECO:0007669"/>
    <property type="project" value="InterPro"/>
</dbReference>
<dbReference type="PROSITE" id="PS00957">
    <property type="entry name" value="NAD_G3PDH"/>
    <property type="match status" value="1"/>
</dbReference>
<dbReference type="STRING" id="698762.SAMN00808754_2263"/>
<feature type="binding site" evidence="15">
    <location>
        <begin position="253"/>
        <end position="254"/>
    </location>
    <ligand>
        <name>substrate</name>
    </ligand>
</feature>
<evidence type="ECO:0000256" key="3">
    <source>
        <dbReference type="ARBA" id="ARBA00022857"/>
    </source>
</evidence>
<dbReference type="PANTHER" id="PTHR11728:SF1">
    <property type="entry name" value="GLYCEROL-3-PHOSPHATE DEHYDROGENASE [NAD(+)] 2, CHLOROPLASTIC"/>
    <property type="match status" value="1"/>
</dbReference>
<dbReference type="PIRSF" id="PIRSF000114">
    <property type="entry name" value="Glycerol-3-P_dh"/>
    <property type="match status" value="1"/>
</dbReference>
<feature type="domain" description="Glycerol-3-phosphate dehydrogenase NAD-dependent C-terminal" evidence="19">
    <location>
        <begin position="178"/>
        <end position="318"/>
    </location>
</feature>
<feature type="binding site" evidence="13">
    <location>
        <position position="33"/>
    </location>
    <ligand>
        <name>NADPH</name>
        <dbReference type="ChEBI" id="CHEBI:57783"/>
    </ligand>
</feature>
<dbReference type="NCBIfam" id="NF000942">
    <property type="entry name" value="PRK00094.1-4"/>
    <property type="match status" value="1"/>
</dbReference>
<dbReference type="RefSeq" id="WP_084665817.1">
    <property type="nucleotide sequence ID" value="NZ_LT838272.1"/>
</dbReference>
<evidence type="ECO:0000256" key="1">
    <source>
        <dbReference type="ARBA" id="ARBA00011009"/>
    </source>
</evidence>
<evidence type="ECO:0000256" key="2">
    <source>
        <dbReference type="ARBA" id="ARBA00022516"/>
    </source>
</evidence>
<evidence type="ECO:0000313" key="20">
    <source>
        <dbReference type="EMBL" id="SMB98306.1"/>
    </source>
</evidence>
<feature type="binding site" evidence="13">
    <location>
        <position position="107"/>
    </location>
    <ligand>
        <name>sn-glycerol 3-phosphate</name>
        <dbReference type="ChEBI" id="CHEBI:57597"/>
    </ligand>
</feature>
<feature type="active site" description="Proton acceptor" evidence="13 14">
    <location>
        <position position="189"/>
    </location>
</feature>
<dbReference type="FunFam" id="1.10.1040.10:FF:000001">
    <property type="entry name" value="Glycerol-3-phosphate dehydrogenase [NAD(P)+]"/>
    <property type="match status" value="1"/>
</dbReference>
<gene>
    <name evidence="13" type="primary">gpsA</name>
    <name evidence="20" type="ORF">SAMN00808754_2263</name>
</gene>
<feature type="binding site" evidence="13">
    <location>
        <position position="138"/>
    </location>
    <ligand>
        <name>NADPH</name>
        <dbReference type="ChEBI" id="CHEBI:57783"/>
    </ligand>
</feature>
<keyword evidence="3 13" id="KW-0521">NADP</keyword>
<dbReference type="GO" id="GO:0141153">
    <property type="term" value="F:glycerol-3-phosphate dehydrogenase (NADP+) activity"/>
    <property type="evidence" value="ECO:0007669"/>
    <property type="project" value="RHEA"/>
</dbReference>
<dbReference type="GO" id="GO:0005829">
    <property type="term" value="C:cytosol"/>
    <property type="evidence" value="ECO:0007669"/>
    <property type="project" value="TreeGrafter"/>
</dbReference>
<keyword evidence="4 13" id="KW-0560">Oxidoreductase</keyword>
<dbReference type="EC" id="1.1.1.94" evidence="10 13"/>
<evidence type="ECO:0000256" key="12">
    <source>
        <dbReference type="ARBA" id="ARBA00080511"/>
    </source>
</evidence>
<dbReference type="NCBIfam" id="NF000941">
    <property type="entry name" value="PRK00094.1-3"/>
    <property type="match status" value="1"/>
</dbReference>
<evidence type="ECO:0000256" key="10">
    <source>
        <dbReference type="ARBA" id="ARBA00066687"/>
    </source>
</evidence>
<feature type="binding site" evidence="13">
    <location>
        <position position="134"/>
    </location>
    <ligand>
        <name>sn-glycerol 3-phosphate</name>
        <dbReference type="ChEBI" id="CHEBI:57597"/>
    </ligand>
</feature>
<dbReference type="Gene3D" id="3.40.50.720">
    <property type="entry name" value="NAD(P)-binding Rossmann-like Domain"/>
    <property type="match status" value="1"/>
</dbReference>
<comment type="pathway">
    <text evidence="13">Membrane lipid metabolism; glycerophospholipid metabolism.</text>
</comment>
<evidence type="ECO:0000256" key="8">
    <source>
        <dbReference type="ARBA" id="ARBA00023264"/>
    </source>
</evidence>
<dbReference type="NCBIfam" id="NF000940">
    <property type="entry name" value="PRK00094.1-2"/>
    <property type="match status" value="1"/>
</dbReference>
<feature type="binding site" evidence="13">
    <location>
        <position position="12"/>
    </location>
    <ligand>
        <name>NADPH</name>
        <dbReference type="ChEBI" id="CHEBI:57783"/>
    </ligand>
</feature>
<keyword evidence="21" id="KW-1185">Reference proteome</keyword>
<keyword evidence="6 13" id="KW-0443">Lipid metabolism</keyword>
<feature type="binding site" evidence="13">
    <location>
        <position position="254"/>
    </location>
    <ligand>
        <name>sn-glycerol 3-phosphate</name>
        <dbReference type="ChEBI" id="CHEBI:57597"/>
    </ligand>
</feature>
<dbReference type="InterPro" id="IPR011128">
    <property type="entry name" value="G3P_DH_NAD-dep_N"/>
</dbReference>
<feature type="binding site" evidence="13">
    <location>
        <position position="277"/>
    </location>
    <ligand>
        <name>NADPH</name>
        <dbReference type="ChEBI" id="CHEBI:57783"/>
    </ligand>
</feature>
<feature type="binding site" evidence="16">
    <location>
        <position position="138"/>
    </location>
    <ligand>
        <name>NAD(+)</name>
        <dbReference type="ChEBI" id="CHEBI:57540"/>
    </ligand>
</feature>
<dbReference type="GO" id="GO:0141152">
    <property type="term" value="F:glycerol-3-phosphate dehydrogenase (NAD+) activity"/>
    <property type="evidence" value="ECO:0007669"/>
    <property type="project" value="RHEA"/>
</dbReference>
<dbReference type="InterPro" id="IPR036291">
    <property type="entry name" value="NAD(P)-bd_dom_sf"/>
</dbReference>
<evidence type="ECO:0000256" key="15">
    <source>
        <dbReference type="PIRSR" id="PIRSR000114-2"/>
    </source>
</evidence>
<evidence type="ECO:0000259" key="19">
    <source>
        <dbReference type="Pfam" id="PF07479"/>
    </source>
</evidence>
<dbReference type="AlphaFoldDB" id="A0A1W1VY95"/>
<dbReference type="FunFam" id="3.40.50.720:FF:000019">
    <property type="entry name" value="Glycerol-3-phosphate dehydrogenase [NAD(P)+]"/>
    <property type="match status" value="1"/>
</dbReference>
<dbReference type="InterPro" id="IPR006109">
    <property type="entry name" value="G3P_DH_NAD-dep_C"/>
</dbReference>
<keyword evidence="5 13" id="KW-0520">NAD</keyword>
<dbReference type="UniPathway" id="UPA00940"/>
<dbReference type="Gene3D" id="1.10.1040.10">
    <property type="entry name" value="N-(1-d-carboxylethyl)-l-norvaline Dehydrogenase, domain 2"/>
    <property type="match status" value="1"/>
</dbReference>
<keyword evidence="13" id="KW-0547">Nucleotide-binding</keyword>
<feature type="binding site" evidence="13">
    <location>
        <position position="34"/>
    </location>
    <ligand>
        <name>NADPH</name>
        <dbReference type="ChEBI" id="CHEBI:57783"/>
    </ligand>
</feature>
<evidence type="ECO:0000256" key="5">
    <source>
        <dbReference type="ARBA" id="ARBA00023027"/>
    </source>
</evidence>
<dbReference type="Pfam" id="PF01210">
    <property type="entry name" value="NAD_Gly3P_dh_N"/>
    <property type="match status" value="1"/>
</dbReference>
<evidence type="ECO:0000256" key="7">
    <source>
        <dbReference type="ARBA" id="ARBA00023209"/>
    </source>
</evidence>
<feature type="binding site" evidence="13">
    <location>
        <position position="189"/>
    </location>
    <ligand>
        <name>sn-glycerol 3-phosphate</name>
        <dbReference type="ChEBI" id="CHEBI:57597"/>
    </ligand>
</feature>
<proteinExistence type="inferred from homology"/>
<feature type="binding site" evidence="16">
    <location>
        <position position="253"/>
    </location>
    <ligand>
        <name>NAD(+)</name>
        <dbReference type="ChEBI" id="CHEBI:57540"/>
    </ligand>
</feature>
<feature type="binding site" evidence="16">
    <location>
        <begin position="9"/>
        <end position="14"/>
    </location>
    <ligand>
        <name>NAD(+)</name>
        <dbReference type="ChEBI" id="CHEBI:57540"/>
    </ligand>
</feature>
<feature type="binding site" evidence="13">
    <location>
        <position position="242"/>
    </location>
    <ligand>
        <name>sn-glycerol 3-phosphate</name>
        <dbReference type="ChEBI" id="CHEBI:57597"/>
    </ligand>
</feature>
<dbReference type="InterPro" id="IPR013328">
    <property type="entry name" value="6PGD_dom2"/>
</dbReference>
<feature type="domain" description="Glycerol-3-phosphate dehydrogenase NAD-dependent N-terminal" evidence="18">
    <location>
        <begin position="4"/>
        <end position="156"/>
    </location>
</feature>
<evidence type="ECO:0000256" key="6">
    <source>
        <dbReference type="ARBA" id="ARBA00023098"/>
    </source>
</evidence>
<feature type="binding site" evidence="13">
    <location>
        <position position="253"/>
    </location>
    <ligand>
        <name>NADPH</name>
        <dbReference type="ChEBI" id="CHEBI:57783"/>
    </ligand>
</feature>
<feature type="binding site" evidence="13">
    <location>
        <position position="107"/>
    </location>
    <ligand>
        <name>NADPH</name>
        <dbReference type="ChEBI" id="CHEBI:57783"/>
    </ligand>
</feature>
<feature type="binding site" evidence="15">
    <location>
        <position position="107"/>
    </location>
    <ligand>
        <name>substrate</name>
    </ligand>
</feature>
<feature type="binding site" evidence="13">
    <location>
        <position position="279"/>
    </location>
    <ligand>
        <name>NADPH</name>
        <dbReference type="ChEBI" id="CHEBI:57783"/>
    </ligand>
</feature>
<dbReference type="EMBL" id="LT838272">
    <property type="protein sequence ID" value="SMB98306.1"/>
    <property type="molecule type" value="Genomic_DNA"/>
</dbReference>
<comment type="catalytic activity">
    <reaction evidence="13">
        <text>sn-glycerol 3-phosphate + NAD(+) = dihydroxyacetone phosphate + NADH + H(+)</text>
        <dbReference type="Rhea" id="RHEA:11092"/>
        <dbReference type="ChEBI" id="CHEBI:15378"/>
        <dbReference type="ChEBI" id="CHEBI:57540"/>
        <dbReference type="ChEBI" id="CHEBI:57597"/>
        <dbReference type="ChEBI" id="CHEBI:57642"/>
        <dbReference type="ChEBI" id="CHEBI:57945"/>
        <dbReference type="EC" id="1.1.1.94"/>
    </reaction>
</comment>
<dbReference type="GO" id="GO:0005975">
    <property type="term" value="P:carbohydrate metabolic process"/>
    <property type="evidence" value="ECO:0007669"/>
    <property type="project" value="InterPro"/>
</dbReference>
<feature type="binding site" evidence="13">
    <location>
        <position position="253"/>
    </location>
    <ligand>
        <name>sn-glycerol 3-phosphate</name>
        <dbReference type="ChEBI" id="CHEBI:57597"/>
    </ligand>
</feature>
<protein>
    <recommendedName>
        <fullName evidence="11 13">Glycerol-3-phosphate dehydrogenase [NAD(P)+]</fullName>
        <ecNumber evidence="10 13">1.1.1.94</ecNumber>
    </recommendedName>
    <alternativeName>
        <fullName evidence="13">NAD(P)(+)-dependent glycerol-3-phosphate dehydrogenase</fullName>
    </alternativeName>
    <alternativeName>
        <fullName evidence="12 13">NAD(P)H-dependent dihydroxyacetone-phosphate reductase</fullName>
    </alternativeName>
</protein>